<dbReference type="EMBL" id="CADCTI010000223">
    <property type="protein sequence ID" value="CAA9261740.1"/>
    <property type="molecule type" value="Genomic_DNA"/>
</dbReference>
<dbReference type="AlphaFoldDB" id="A0A6J4IXY0"/>
<feature type="compositionally biased region" description="Low complexity" evidence="1">
    <location>
        <begin position="87"/>
        <end position="96"/>
    </location>
</feature>
<reference evidence="2" key="1">
    <citation type="submission" date="2020-02" db="EMBL/GenBank/DDBJ databases">
        <authorList>
            <person name="Meier V. D."/>
        </authorList>
    </citation>
    <scope>NUCLEOTIDE SEQUENCE</scope>
    <source>
        <strain evidence="2">AVDCRST_MAG57</strain>
    </source>
</reference>
<name>A0A6J4IXY0_9ACTN</name>
<feature type="non-terminal residue" evidence="2">
    <location>
        <position position="289"/>
    </location>
</feature>
<feature type="compositionally biased region" description="Basic residues" evidence="1">
    <location>
        <begin position="22"/>
        <end position="36"/>
    </location>
</feature>
<feature type="region of interest" description="Disordered" evidence="1">
    <location>
        <begin position="1"/>
        <end position="289"/>
    </location>
</feature>
<gene>
    <name evidence="2" type="ORF">AVDCRST_MAG57-2675</name>
</gene>
<feature type="compositionally biased region" description="Basic and acidic residues" evidence="1">
    <location>
        <begin position="273"/>
        <end position="289"/>
    </location>
</feature>
<feature type="non-terminal residue" evidence="2">
    <location>
        <position position="1"/>
    </location>
</feature>
<feature type="compositionally biased region" description="Basic residues" evidence="1">
    <location>
        <begin position="185"/>
        <end position="196"/>
    </location>
</feature>
<organism evidence="2">
    <name type="scientific">uncultured Blastococcus sp</name>
    <dbReference type="NCBI Taxonomy" id="217144"/>
    <lineage>
        <taxon>Bacteria</taxon>
        <taxon>Bacillati</taxon>
        <taxon>Actinomycetota</taxon>
        <taxon>Actinomycetes</taxon>
        <taxon>Geodermatophilales</taxon>
        <taxon>Geodermatophilaceae</taxon>
        <taxon>Blastococcus</taxon>
        <taxon>environmental samples</taxon>
    </lineage>
</organism>
<evidence type="ECO:0000256" key="1">
    <source>
        <dbReference type="SAM" id="MobiDB-lite"/>
    </source>
</evidence>
<feature type="compositionally biased region" description="Gly residues" evidence="1">
    <location>
        <begin position="1"/>
        <end position="12"/>
    </location>
</feature>
<evidence type="ECO:0000313" key="2">
    <source>
        <dbReference type="EMBL" id="CAA9261740.1"/>
    </source>
</evidence>
<feature type="compositionally biased region" description="Basic residues" evidence="1">
    <location>
        <begin position="127"/>
        <end position="140"/>
    </location>
</feature>
<feature type="compositionally biased region" description="Basic and acidic residues" evidence="1">
    <location>
        <begin position="97"/>
        <end position="107"/>
    </location>
</feature>
<proteinExistence type="predicted"/>
<feature type="compositionally biased region" description="Low complexity" evidence="1">
    <location>
        <begin position="229"/>
        <end position="244"/>
    </location>
</feature>
<protein>
    <submittedName>
        <fullName evidence="2">Probable (3R)-hydroxyacyl-CoA dehydratase HtdX</fullName>
    </submittedName>
</protein>
<sequence>GHSLVGGQGPGRGAEPRVVVRQGRRHRVGPGRRAARHAPGPQGRDRRSGASGRLRPGLPPAAERRPAGHVPAHAHLPAADGADERPVVPARAARPGARAEPDRDAAAHRRRRAPGHGGVGGELRPAPQRRGRRPAGRRVGGRPGGVAFDVDLPGARSEGAGGRPGGRRRGAGRRSGAGGRDLARPGRRRTPLRQGLRRREPHPPVGADGEGLRVQAGDRARDVGEGPGARRAVGPAAGRAVPGRQLPQAAVPPVDGDPLHRAGRGWLGLRRPQCHERDRARHRDVPPAV</sequence>
<accession>A0A6J4IXY0</accession>